<name>A0A382WHP8_9ZZZZ</name>
<dbReference type="EMBL" id="UINC01159658">
    <property type="protein sequence ID" value="SVD57875.1"/>
    <property type="molecule type" value="Genomic_DNA"/>
</dbReference>
<evidence type="ECO:0000313" key="1">
    <source>
        <dbReference type="EMBL" id="SVD57875.1"/>
    </source>
</evidence>
<feature type="non-terminal residue" evidence="1">
    <location>
        <position position="45"/>
    </location>
</feature>
<organism evidence="1">
    <name type="scientific">marine metagenome</name>
    <dbReference type="NCBI Taxonomy" id="408172"/>
    <lineage>
        <taxon>unclassified sequences</taxon>
        <taxon>metagenomes</taxon>
        <taxon>ecological metagenomes</taxon>
    </lineage>
</organism>
<proteinExistence type="predicted"/>
<reference evidence="1" key="1">
    <citation type="submission" date="2018-05" db="EMBL/GenBank/DDBJ databases">
        <authorList>
            <person name="Lanie J.A."/>
            <person name="Ng W.-L."/>
            <person name="Kazmierczak K.M."/>
            <person name="Andrzejewski T.M."/>
            <person name="Davidsen T.M."/>
            <person name="Wayne K.J."/>
            <person name="Tettelin H."/>
            <person name="Glass J.I."/>
            <person name="Rusch D."/>
            <person name="Podicherti R."/>
            <person name="Tsui H.-C.T."/>
            <person name="Winkler M.E."/>
        </authorList>
    </citation>
    <scope>NUCLEOTIDE SEQUENCE</scope>
</reference>
<accession>A0A382WHP8</accession>
<sequence>MIRRLFRYILFALIGILAIGGVDAFAASPSDGALFQSTIAPILQR</sequence>
<dbReference type="AlphaFoldDB" id="A0A382WHP8"/>
<gene>
    <name evidence="1" type="ORF">METZ01_LOCUS410729</name>
</gene>
<protein>
    <submittedName>
        <fullName evidence="1">Uncharacterized protein</fullName>
    </submittedName>
</protein>